<dbReference type="EMBL" id="VLKH01000005">
    <property type="protein sequence ID" value="TWH79933.1"/>
    <property type="molecule type" value="Genomic_DNA"/>
</dbReference>
<reference evidence="3 4" key="1">
    <citation type="submission" date="2019-07" db="EMBL/GenBank/DDBJ databases">
        <title>Genomic Encyclopedia of Type Strains, Phase I: the one thousand microbial genomes (KMG-I) project.</title>
        <authorList>
            <person name="Kyrpides N."/>
        </authorList>
    </citation>
    <scope>NUCLEOTIDE SEQUENCE [LARGE SCALE GENOMIC DNA]</scope>
    <source>
        <strain evidence="3 4">DSM 13558</strain>
    </source>
</reference>
<comment type="caution">
    <text evidence="3">The sequence shown here is derived from an EMBL/GenBank/DDBJ whole genome shotgun (WGS) entry which is preliminary data.</text>
</comment>
<dbReference type="GO" id="GO:0031167">
    <property type="term" value="P:rRNA methylation"/>
    <property type="evidence" value="ECO:0007669"/>
    <property type="project" value="InterPro"/>
</dbReference>
<dbReference type="Proteomes" id="UP000315343">
    <property type="component" value="Unassembled WGS sequence"/>
</dbReference>
<dbReference type="AlphaFoldDB" id="A0A562JA05"/>
<gene>
    <name evidence="3" type="ORF">LY60_02253</name>
</gene>
<dbReference type="InterPro" id="IPR004398">
    <property type="entry name" value="RNA_MeTrfase_RsmD"/>
</dbReference>
<evidence type="ECO:0000313" key="3">
    <source>
        <dbReference type="EMBL" id="TWH79933.1"/>
    </source>
</evidence>
<keyword evidence="2 3" id="KW-0808">Transferase</keyword>
<dbReference type="CDD" id="cd02440">
    <property type="entry name" value="AdoMet_MTases"/>
    <property type="match status" value="1"/>
</dbReference>
<dbReference type="OrthoDB" id="9803017at2"/>
<protein>
    <submittedName>
        <fullName evidence="3">16S rRNA (Guanine(966)-N(2))-methyltransferase RsmD</fullName>
    </submittedName>
</protein>
<dbReference type="PANTHER" id="PTHR43542:SF1">
    <property type="entry name" value="METHYLTRANSFERASE"/>
    <property type="match status" value="1"/>
</dbReference>
<organism evidence="3 4">
    <name type="scientific">Sedimentibacter saalensis</name>
    <dbReference type="NCBI Taxonomy" id="130788"/>
    <lineage>
        <taxon>Bacteria</taxon>
        <taxon>Bacillati</taxon>
        <taxon>Bacillota</taxon>
        <taxon>Tissierellia</taxon>
        <taxon>Sedimentibacter</taxon>
    </lineage>
</organism>
<proteinExistence type="predicted"/>
<dbReference type="GO" id="GO:0003676">
    <property type="term" value="F:nucleic acid binding"/>
    <property type="evidence" value="ECO:0007669"/>
    <property type="project" value="InterPro"/>
</dbReference>
<dbReference type="Pfam" id="PF03602">
    <property type="entry name" value="Cons_hypoth95"/>
    <property type="match status" value="1"/>
</dbReference>
<dbReference type="PIRSF" id="PIRSF004553">
    <property type="entry name" value="CHP00095"/>
    <property type="match status" value="1"/>
</dbReference>
<dbReference type="Gene3D" id="3.40.50.150">
    <property type="entry name" value="Vaccinia Virus protein VP39"/>
    <property type="match status" value="1"/>
</dbReference>
<sequence>MRIISGTNKGKKLYAPEGMSVRPTSDKIKEAIFNILGYIDEDSNVLDLFAGSGNVGIEFLARGAKSCTFVDLSNKSLMFVRKNLELCNFKDRAKVVQSDYEKAIENFAAKDEKFDYIFADPPYDLNCGANIAKKVFEHNILKPGGMLVIETDKSEIVIDCIDTNVIKYKEKIYGRTRISIIECSEE</sequence>
<evidence type="ECO:0000313" key="4">
    <source>
        <dbReference type="Proteomes" id="UP000315343"/>
    </source>
</evidence>
<accession>A0A562JA05</accession>
<dbReference type="RefSeq" id="WP_145083423.1">
    <property type="nucleotide sequence ID" value="NZ_VLKH01000005.1"/>
</dbReference>
<dbReference type="PROSITE" id="PS00092">
    <property type="entry name" value="N6_MTASE"/>
    <property type="match status" value="1"/>
</dbReference>
<name>A0A562JA05_9FIRM</name>
<dbReference type="SUPFAM" id="SSF53335">
    <property type="entry name" value="S-adenosyl-L-methionine-dependent methyltransferases"/>
    <property type="match status" value="1"/>
</dbReference>
<dbReference type="InterPro" id="IPR002052">
    <property type="entry name" value="DNA_methylase_N6_adenine_CS"/>
</dbReference>
<dbReference type="InterPro" id="IPR029063">
    <property type="entry name" value="SAM-dependent_MTases_sf"/>
</dbReference>
<evidence type="ECO:0000256" key="2">
    <source>
        <dbReference type="ARBA" id="ARBA00022679"/>
    </source>
</evidence>
<keyword evidence="4" id="KW-1185">Reference proteome</keyword>
<keyword evidence="1 3" id="KW-0489">Methyltransferase</keyword>
<dbReference type="GO" id="GO:0008168">
    <property type="term" value="F:methyltransferase activity"/>
    <property type="evidence" value="ECO:0007669"/>
    <property type="project" value="UniProtKB-KW"/>
</dbReference>
<evidence type="ECO:0000256" key="1">
    <source>
        <dbReference type="ARBA" id="ARBA00022603"/>
    </source>
</evidence>
<dbReference type="PANTHER" id="PTHR43542">
    <property type="entry name" value="METHYLTRANSFERASE"/>
    <property type="match status" value="1"/>
</dbReference>
<dbReference type="NCBIfam" id="TIGR00095">
    <property type="entry name" value="16S rRNA (guanine(966)-N(2))-methyltransferase RsmD"/>
    <property type="match status" value="1"/>
</dbReference>